<accession>A0A9D9EKW4</accession>
<dbReference type="InterPro" id="IPR008254">
    <property type="entry name" value="Flavodoxin/NO_synth"/>
</dbReference>
<sequence length="137" mass="14544">MKVALICFYDGKDARTEAIAGAVRQSAEETGNTVQVLDGMQETGPAALALSDYIAVIARKSGFFGSALPSRIKEFFAAAGSVAGKKGAALLVSYGLFGNRKAYENLMRSMEKEGVVLDYSDILRNRDEARAGGKNLG</sequence>
<evidence type="ECO:0000313" key="3">
    <source>
        <dbReference type="Proteomes" id="UP000823616"/>
    </source>
</evidence>
<dbReference type="Gene3D" id="3.40.50.360">
    <property type="match status" value="1"/>
</dbReference>
<feature type="domain" description="Flavodoxin-like" evidence="1">
    <location>
        <begin position="5"/>
        <end position="137"/>
    </location>
</feature>
<reference evidence="2" key="2">
    <citation type="journal article" date="2021" name="PeerJ">
        <title>Extensive microbial diversity within the chicken gut microbiome revealed by metagenomics and culture.</title>
        <authorList>
            <person name="Gilroy R."/>
            <person name="Ravi A."/>
            <person name="Getino M."/>
            <person name="Pursley I."/>
            <person name="Horton D.L."/>
            <person name="Alikhan N.F."/>
            <person name="Baker D."/>
            <person name="Gharbi K."/>
            <person name="Hall N."/>
            <person name="Watson M."/>
            <person name="Adriaenssens E.M."/>
            <person name="Foster-Nyarko E."/>
            <person name="Jarju S."/>
            <person name="Secka A."/>
            <person name="Antonio M."/>
            <person name="Oren A."/>
            <person name="Chaudhuri R.R."/>
            <person name="La Ragione R."/>
            <person name="Hildebrand F."/>
            <person name="Pallen M.J."/>
        </authorList>
    </citation>
    <scope>NUCLEOTIDE SEQUENCE</scope>
    <source>
        <strain evidence="2">B3-4054</strain>
    </source>
</reference>
<name>A0A9D9EKW4_9SPIR</name>
<dbReference type="AlphaFoldDB" id="A0A9D9EKW4"/>
<dbReference type="GO" id="GO:0010181">
    <property type="term" value="F:FMN binding"/>
    <property type="evidence" value="ECO:0007669"/>
    <property type="project" value="InterPro"/>
</dbReference>
<dbReference type="EMBL" id="JADIMS010000043">
    <property type="protein sequence ID" value="MBO8449976.1"/>
    <property type="molecule type" value="Genomic_DNA"/>
</dbReference>
<comment type="caution">
    <text evidence="2">The sequence shown here is derived from an EMBL/GenBank/DDBJ whole genome shotgun (WGS) entry which is preliminary data.</text>
</comment>
<gene>
    <name evidence="2" type="ORF">IAA96_02605</name>
</gene>
<organism evidence="2 3">
    <name type="scientific">Candidatus Avitreponema avistercoris</name>
    <dbReference type="NCBI Taxonomy" id="2840705"/>
    <lineage>
        <taxon>Bacteria</taxon>
        <taxon>Pseudomonadati</taxon>
        <taxon>Spirochaetota</taxon>
        <taxon>Spirochaetia</taxon>
        <taxon>Spirochaetales</taxon>
        <taxon>Candidatus Avitreponema</taxon>
    </lineage>
</organism>
<dbReference type="InterPro" id="IPR029039">
    <property type="entry name" value="Flavoprotein-like_sf"/>
</dbReference>
<evidence type="ECO:0000313" key="2">
    <source>
        <dbReference type="EMBL" id="MBO8449976.1"/>
    </source>
</evidence>
<protein>
    <recommendedName>
        <fullName evidence="1">Flavodoxin-like domain-containing protein</fullName>
    </recommendedName>
</protein>
<evidence type="ECO:0000259" key="1">
    <source>
        <dbReference type="PROSITE" id="PS50902"/>
    </source>
</evidence>
<dbReference type="Proteomes" id="UP000823616">
    <property type="component" value="Unassembled WGS sequence"/>
</dbReference>
<proteinExistence type="predicted"/>
<dbReference type="PROSITE" id="PS50902">
    <property type="entry name" value="FLAVODOXIN_LIKE"/>
    <property type="match status" value="1"/>
</dbReference>
<reference evidence="2" key="1">
    <citation type="submission" date="2020-10" db="EMBL/GenBank/DDBJ databases">
        <authorList>
            <person name="Gilroy R."/>
        </authorList>
    </citation>
    <scope>NUCLEOTIDE SEQUENCE</scope>
    <source>
        <strain evidence="2">B3-4054</strain>
    </source>
</reference>